<evidence type="ECO:0000259" key="2">
    <source>
        <dbReference type="Pfam" id="PF13038"/>
    </source>
</evidence>
<reference evidence="3 4" key="1">
    <citation type="submission" date="2018-10" db="EMBL/GenBank/DDBJ databases">
        <title>Lactobacillus sp. R7 and Lactobacillus sp. R19 isolated from fermented mustard green product of Taiwan.</title>
        <authorList>
            <person name="Lin S.-T."/>
        </authorList>
    </citation>
    <scope>NUCLEOTIDE SEQUENCE [LARGE SCALE GENOMIC DNA]</scope>
    <source>
        <strain evidence="3 4">BCRC 81129</strain>
    </source>
</reference>
<keyword evidence="1" id="KW-1133">Transmembrane helix</keyword>
<organism evidence="3 4">
    <name type="scientific">Levilactobacillus suantsaiihabitans</name>
    <dbReference type="NCBI Taxonomy" id="2487722"/>
    <lineage>
        <taxon>Bacteria</taxon>
        <taxon>Bacillati</taxon>
        <taxon>Bacillota</taxon>
        <taxon>Bacilli</taxon>
        <taxon>Lactobacillales</taxon>
        <taxon>Lactobacillaceae</taxon>
        <taxon>Levilactobacillus</taxon>
    </lineage>
</organism>
<dbReference type="InterPro" id="IPR025007">
    <property type="entry name" value="DUF3899"/>
</dbReference>
<proteinExistence type="predicted"/>
<evidence type="ECO:0000256" key="1">
    <source>
        <dbReference type="SAM" id="Phobius"/>
    </source>
</evidence>
<evidence type="ECO:0000313" key="3">
    <source>
        <dbReference type="EMBL" id="TGD17574.1"/>
    </source>
</evidence>
<feature type="domain" description="DUF3899" evidence="2">
    <location>
        <begin position="33"/>
        <end position="116"/>
    </location>
</feature>
<accession>A0A4Z0J6N9</accession>
<gene>
    <name evidence="3" type="ORF">EGT51_11695</name>
</gene>
<dbReference type="RefSeq" id="WP_135368855.1">
    <property type="nucleotide sequence ID" value="NZ_RKLX01000027.1"/>
</dbReference>
<keyword evidence="1" id="KW-0472">Membrane</keyword>
<name>A0A4Z0J6N9_9LACO</name>
<keyword evidence="4" id="KW-1185">Reference proteome</keyword>
<feature type="transmembrane region" description="Helical" evidence="1">
    <location>
        <begin position="92"/>
        <end position="115"/>
    </location>
</feature>
<dbReference type="Pfam" id="PF13038">
    <property type="entry name" value="DUF3899"/>
    <property type="match status" value="1"/>
</dbReference>
<keyword evidence="1" id="KW-0812">Transmembrane</keyword>
<protein>
    <submittedName>
        <fullName evidence="3">DUF3899 domain-containing protein</fullName>
    </submittedName>
</protein>
<dbReference type="OrthoDB" id="2322259at2"/>
<feature type="transmembrane region" description="Helical" evidence="1">
    <location>
        <begin position="33"/>
        <end position="53"/>
    </location>
</feature>
<comment type="caution">
    <text evidence="3">The sequence shown here is derived from an EMBL/GenBank/DDBJ whole genome shotgun (WGS) entry which is preliminary data.</text>
</comment>
<dbReference type="Proteomes" id="UP000297348">
    <property type="component" value="Unassembled WGS sequence"/>
</dbReference>
<dbReference type="AlphaFoldDB" id="A0A4Z0J6N9"/>
<sequence>MKNWKRAATGTVAAGLLVALVMKIVGQSFMTIGNLLFMVGLALIVFGAICVLLKGHLFTGWRHLWHRKDKVDPLPGEKVPVKHVASVKNSPIVVNTFARFGLVSGICYIILGVVFTI</sequence>
<dbReference type="EMBL" id="RKLX01000027">
    <property type="protein sequence ID" value="TGD17574.1"/>
    <property type="molecule type" value="Genomic_DNA"/>
</dbReference>
<evidence type="ECO:0000313" key="4">
    <source>
        <dbReference type="Proteomes" id="UP000297348"/>
    </source>
</evidence>